<dbReference type="PANTHER" id="PTHR42648:SF25">
    <property type="entry name" value="RNA-DIRECTED DNA POLYMERASE"/>
    <property type="match status" value="1"/>
</dbReference>
<dbReference type="InterPro" id="IPR057670">
    <property type="entry name" value="SH3_retrovirus"/>
</dbReference>
<dbReference type="AlphaFoldDB" id="A0AAQ3PG17"/>
<protein>
    <recommendedName>
        <fullName evidence="2">Integrase catalytic domain-containing protein</fullName>
    </recommendedName>
</protein>
<accession>A0AAQ3PG17</accession>
<feature type="domain" description="Integrase catalytic" evidence="2">
    <location>
        <begin position="1"/>
        <end position="85"/>
    </location>
</feature>
<dbReference type="PROSITE" id="PS50994">
    <property type="entry name" value="INTEGRASE"/>
    <property type="match status" value="1"/>
</dbReference>
<feature type="region of interest" description="Disordered" evidence="1">
    <location>
        <begin position="149"/>
        <end position="224"/>
    </location>
</feature>
<dbReference type="InterPro" id="IPR036397">
    <property type="entry name" value="RNaseH_sf"/>
</dbReference>
<evidence type="ECO:0000256" key="1">
    <source>
        <dbReference type="SAM" id="MobiDB-lite"/>
    </source>
</evidence>
<dbReference type="Gene3D" id="3.30.420.10">
    <property type="entry name" value="Ribonuclease H-like superfamily/Ribonuclease H"/>
    <property type="match status" value="1"/>
</dbReference>
<name>A0AAQ3PG17_PASNO</name>
<organism evidence="3 4">
    <name type="scientific">Paspalum notatum var. saurae</name>
    <dbReference type="NCBI Taxonomy" id="547442"/>
    <lineage>
        <taxon>Eukaryota</taxon>
        <taxon>Viridiplantae</taxon>
        <taxon>Streptophyta</taxon>
        <taxon>Embryophyta</taxon>
        <taxon>Tracheophyta</taxon>
        <taxon>Spermatophyta</taxon>
        <taxon>Magnoliopsida</taxon>
        <taxon>Liliopsida</taxon>
        <taxon>Poales</taxon>
        <taxon>Poaceae</taxon>
        <taxon>PACMAD clade</taxon>
        <taxon>Panicoideae</taxon>
        <taxon>Andropogonodae</taxon>
        <taxon>Paspaleae</taxon>
        <taxon>Paspalinae</taxon>
        <taxon>Paspalum</taxon>
    </lineage>
</organism>
<dbReference type="GO" id="GO:0015074">
    <property type="term" value="P:DNA integration"/>
    <property type="evidence" value="ECO:0007669"/>
    <property type="project" value="InterPro"/>
</dbReference>
<evidence type="ECO:0000259" key="2">
    <source>
        <dbReference type="PROSITE" id="PS50994"/>
    </source>
</evidence>
<dbReference type="PANTHER" id="PTHR42648">
    <property type="entry name" value="TRANSPOSASE, PUTATIVE-RELATED"/>
    <property type="match status" value="1"/>
</dbReference>
<dbReference type="GO" id="GO:0003676">
    <property type="term" value="F:nucleic acid binding"/>
    <property type="evidence" value="ECO:0007669"/>
    <property type="project" value="InterPro"/>
</dbReference>
<dbReference type="InterPro" id="IPR039537">
    <property type="entry name" value="Retrotran_Ty1/copia-like"/>
</dbReference>
<dbReference type="InterPro" id="IPR012337">
    <property type="entry name" value="RNaseH-like_sf"/>
</dbReference>
<keyword evidence="4" id="KW-1185">Reference proteome</keyword>
<feature type="compositionally biased region" description="Polar residues" evidence="1">
    <location>
        <begin position="215"/>
        <end position="224"/>
    </location>
</feature>
<dbReference type="Proteomes" id="UP001341281">
    <property type="component" value="Chromosome 01"/>
</dbReference>
<dbReference type="InterPro" id="IPR001584">
    <property type="entry name" value="Integrase_cat-core"/>
</dbReference>
<proteinExistence type="predicted"/>
<evidence type="ECO:0000313" key="4">
    <source>
        <dbReference type="Proteomes" id="UP001341281"/>
    </source>
</evidence>
<dbReference type="Pfam" id="PF25597">
    <property type="entry name" value="SH3_retrovirus"/>
    <property type="match status" value="1"/>
</dbReference>
<feature type="compositionally biased region" description="Basic and acidic residues" evidence="1">
    <location>
        <begin position="151"/>
        <end position="165"/>
    </location>
</feature>
<gene>
    <name evidence="3" type="ORF">U9M48_001575</name>
</gene>
<sequence>MEFGRCAREVGVGRHLSAPYSPQQNGVVERKNQTVVGMARCMLKAKGMPAAFWGEAVTTAVYILNRASTKALDGQTPFEAWHGRKPDVSHLRTFGCVGYVKVTKPGLSKLEDRSKPMVLPGYEAVSKAYRMYDPVERRVVISRDVVFNESPSRDRTSPERGEMRGEASGSLEHLCDRRGGRRAGTWRARRHLRPGRRDGAPTADGVGEGDDDASTAASNPEQGR</sequence>
<dbReference type="SUPFAM" id="SSF53098">
    <property type="entry name" value="Ribonuclease H-like"/>
    <property type="match status" value="1"/>
</dbReference>
<dbReference type="EMBL" id="CP144745">
    <property type="protein sequence ID" value="WVZ50309.1"/>
    <property type="molecule type" value="Genomic_DNA"/>
</dbReference>
<evidence type="ECO:0000313" key="3">
    <source>
        <dbReference type="EMBL" id="WVZ50309.1"/>
    </source>
</evidence>
<reference evidence="3 4" key="1">
    <citation type="submission" date="2024-02" db="EMBL/GenBank/DDBJ databases">
        <title>High-quality chromosome-scale genome assembly of Pensacola bahiagrass (Paspalum notatum Flugge var. saurae).</title>
        <authorList>
            <person name="Vega J.M."/>
            <person name="Podio M."/>
            <person name="Orjuela J."/>
            <person name="Siena L.A."/>
            <person name="Pessino S.C."/>
            <person name="Combes M.C."/>
            <person name="Mariac C."/>
            <person name="Albertini E."/>
            <person name="Pupilli F."/>
            <person name="Ortiz J.P.A."/>
            <person name="Leblanc O."/>
        </authorList>
    </citation>
    <scope>NUCLEOTIDE SEQUENCE [LARGE SCALE GENOMIC DNA]</scope>
    <source>
        <strain evidence="3">R1</strain>
        <tissue evidence="3">Leaf</tissue>
    </source>
</reference>